<evidence type="ECO:0000313" key="1">
    <source>
        <dbReference type="EMBL" id="CAA9368138.1"/>
    </source>
</evidence>
<dbReference type="EMBL" id="CADCUK010000061">
    <property type="protein sequence ID" value="CAA9368138.1"/>
    <property type="molecule type" value="Genomic_DNA"/>
</dbReference>
<gene>
    <name evidence="1" type="ORF">AVDCRST_MAG47-851</name>
</gene>
<name>A0A6J4MYV3_9ACTN</name>
<proteinExistence type="predicted"/>
<sequence>MSTHVSLPPEYAALVDDAAMFPPGNAPLAEAVAGYRRHRYAPHAELVGPFVVSDVRLPELAELLVAIGDDEPLPVTVVVSGGAGALEPAARWADGSRHLELRGLEIALRDLDDLAGAARRVVAAADLGLDVPVYVEPPVVQPPGGPGHGWLAALDEVAAADLRLKFRTGGVTADLFPSAADLGTAIDAALDRELPFKCTAGLHHAVRHRAGDTGFEHHGFLNVLLAVRATLDGDDVTAALDERDASVVVARLEAIGSEALVRARRWFTSFGCCGVSDPFDDLVSLGLVAS</sequence>
<accession>A0A6J4MYV3</accession>
<reference evidence="1" key="1">
    <citation type="submission" date="2020-02" db="EMBL/GenBank/DDBJ databases">
        <authorList>
            <person name="Meier V. D."/>
        </authorList>
    </citation>
    <scope>NUCLEOTIDE SEQUENCE</scope>
    <source>
        <strain evidence="1">AVDCRST_MAG47</strain>
    </source>
</reference>
<organism evidence="1">
    <name type="scientific">uncultured Nocardioidaceae bacterium</name>
    <dbReference type="NCBI Taxonomy" id="253824"/>
    <lineage>
        <taxon>Bacteria</taxon>
        <taxon>Bacillati</taxon>
        <taxon>Actinomycetota</taxon>
        <taxon>Actinomycetes</taxon>
        <taxon>Propionibacteriales</taxon>
        <taxon>Nocardioidaceae</taxon>
        <taxon>environmental samples</taxon>
    </lineage>
</organism>
<dbReference type="AlphaFoldDB" id="A0A6J4MYV3"/>
<protein>
    <submittedName>
        <fullName evidence="1">Uncharacterized protein</fullName>
    </submittedName>
</protein>